<feature type="chain" id="PRO_5040192682" evidence="9">
    <location>
        <begin position="27"/>
        <end position="722"/>
    </location>
</feature>
<organism evidence="11 12">
    <name type="scientific">Patellaria atrata CBS 101060</name>
    <dbReference type="NCBI Taxonomy" id="1346257"/>
    <lineage>
        <taxon>Eukaryota</taxon>
        <taxon>Fungi</taxon>
        <taxon>Dikarya</taxon>
        <taxon>Ascomycota</taxon>
        <taxon>Pezizomycotina</taxon>
        <taxon>Dothideomycetes</taxon>
        <taxon>Dothideomycetes incertae sedis</taxon>
        <taxon>Patellariales</taxon>
        <taxon>Patellariaceae</taxon>
        <taxon>Patellaria</taxon>
    </lineage>
</organism>
<evidence type="ECO:0000256" key="5">
    <source>
        <dbReference type="ARBA" id="ARBA00022989"/>
    </source>
</evidence>
<dbReference type="GO" id="GO:0016020">
    <property type="term" value="C:membrane"/>
    <property type="evidence" value="ECO:0007669"/>
    <property type="project" value="UniProtKB-SubCell"/>
</dbReference>
<dbReference type="InterPro" id="IPR010308">
    <property type="entry name" value="TRP_C"/>
</dbReference>
<feature type="transmembrane region" description="Helical" evidence="8">
    <location>
        <begin position="424"/>
        <end position="446"/>
    </location>
</feature>
<dbReference type="PANTHER" id="PTHR31145:SF5">
    <property type="entry name" value="DUF907 DOMAIN PROTEIN (AFU_ORTHOLOGUE AFUA_2G06100)"/>
    <property type="match status" value="1"/>
</dbReference>
<evidence type="ECO:0000256" key="3">
    <source>
        <dbReference type="ARBA" id="ARBA00022692"/>
    </source>
</evidence>
<comment type="subcellular location">
    <subcellularLocation>
        <location evidence="1">Membrane</location>
        <topology evidence="1">Multi-pass membrane protein</topology>
    </subcellularLocation>
</comment>
<keyword evidence="4 9" id="KW-0732">Signal</keyword>
<feature type="signal peptide" evidence="9">
    <location>
        <begin position="1"/>
        <end position="26"/>
    </location>
</feature>
<dbReference type="GO" id="GO:0009272">
    <property type="term" value="P:fungal-type cell wall biogenesis"/>
    <property type="evidence" value="ECO:0007669"/>
    <property type="project" value="TreeGrafter"/>
</dbReference>
<evidence type="ECO:0000256" key="2">
    <source>
        <dbReference type="ARBA" id="ARBA00010642"/>
    </source>
</evidence>
<evidence type="ECO:0000259" key="10">
    <source>
        <dbReference type="SMART" id="SM01320"/>
    </source>
</evidence>
<evidence type="ECO:0000256" key="6">
    <source>
        <dbReference type="ARBA" id="ARBA00023136"/>
    </source>
</evidence>
<dbReference type="InterPro" id="IPR032800">
    <property type="entry name" value="TRP_N"/>
</dbReference>
<feature type="region of interest" description="Disordered" evidence="7">
    <location>
        <begin position="645"/>
        <end position="722"/>
    </location>
</feature>
<feature type="transmembrane region" description="Helical" evidence="8">
    <location>
        <begin position="574"/>
        <end position="603"/>
    </location>
</feature>
<protein>
    <submittedName>
        <fullName evidence="11">TRP-domain-containing protein</fullName>
    </submittedName>
</protein>
<feature type="transmembrane region" description="Helical" evidence="8">
    <location>
        <begin position="542"/>
        <end position="562"/>
    </location>
</feature>
<keyword evidence="5 8" id="KW-1133">Transmembrane helix</keyword>
<keyword evidence="3 8" id="KW-0812">Transmembrane</keyword>
<evidence type="ECO:0000256" key="4">
    <source>
        <dbReference type="ARBA" id="ARBA00022729"/>
    </source>
</evidence>
<dbReference type="GO" id="GO:0055085">
    <property type="term" value="P:transmembrane transport"/>
    <property type="evidence" value="ECO:0007669"/>
    <property type="project" value="TreeGrafter"/>
</dbReference>
<dbReference type="InterPro" id="IPR040241">
    <property type="entry name" value="TRP_Flc/Pkd2-like"/>
</dbReference>
<evidence type="ECO:0000313" key="11">
    <source>
        <dbReference type="EMBL" id="KAF2835611.1"/>
    </source>
</evidence>
<feature type="transmembrane region" description="Helical" evidence="8">
    <location>
        <begin position="486"/>
        <end position="506"/>
    </location>
</feature>
<keyword evidence="12" id="KW-1185">Reference proteome</keyword>
<dbReference type="OrthoDB" id="2115177at2759"/>
<dbReference type="PANTHER" id="PTHR31145">
    <property type="entry name" value="INTEGRAL MEMBRANE PROTEIN (AFU_ORTHOLOGUE AFUA_7G01610)"/>
    <property type="match status" value="1"/>
</dbReference>
<dbReference type="Pfam" id="PF06011">
    <property type="entry name" value="TRP"/>
    <property type="match status" value="1"/>
</dbReference>
<comment type="similarity">
    <text evidence="2">Belongs to the transient receptor potential (TRP) ion channel family.</text>
</comment>
<sequence>MHLSSRLRATFAPLLLLGTLPLTALAGDILETSGFSMCSSNSDIQIQRMNIKFDRRTNRVTFDVAGSSAREVKVKAKLTAFAYGRELYTKEFNPCDEETSFPQLCPVPSGEFASAGDVDIPNEFASQIPDIAFNIPDIDGTAKMELLPVDGGDDPVACVESVVKNGKTTSVPAVSYAAGGIVGGALILSGLSALAAGGHPGAASPSPTFGECLGWFQSMAMNGMLSVQYPQVYRNFAKNFAFSTGLFEWDGMQRSIDSFRKSTGGNLTEANVDFLRNATLVHQARTLNKRSFDEFLLYARDFTTTINGTTIGSANSTTNSDSKVMHYVEGIQAYVEELSIPQANTFMTILLVFAIIVASIAVGILLFKVILEGWALFGSFPKSLTGFRKRYWWTMAKTITNLILLLYGIWTLWCIYQFTNGDSWGAKILAGVTLALFTAVLGYFTFKIWQVASKFKKVEGDAHALFEDKETWRKYSIFYENYKQSYWWIFIPVIVYMFAKGCIIAGASGHGLVQAGGQLIIESLLLLLLLWVRPFSLKSGNWINITIQVVRVLSVVCVLVFVEELGVAQSTQTITGVVLIVLQAVLTGLLAILIAVNAIVVCCRANPHRKKRKEAEKLNRDLDTLTPLDARNSLLMDPTAYKSADPQMGQYDPIPLNDNITHTNRFSRGHRNDSPSRTALLNDSASLGHGRSESHARSLSHGRTWSEERAPRLPDVEVGRGY</sequence>
<feature type="transmembrane region" description="Helical" evidence="8">
    <location>
        <begin position="512"/>
        <end position="530"/>
    </location>
</feature>
<reference evidence="11" key="1">
    <citation type="journal article" date="2020" name="Stud. Mycol.">
        <title>101 Dothideomycetes genomes: a test case for predicting lifestyles and emergence of pathogens.</title>
        <authorList>
            <person name="Haridas S."/>
            <person name="Albert R."/>
            <person name="Binder M."/>
            <person name="Bloem J."/>
            <person name="Labutti K."/>
            <person name="Salamov A."/>
            <person name="Andreopoulos B."/>
            <person name="Baker S."/>
            <person name="Barry K."/>
            <person name="Bills G."/>
            <person name="Bluhm B."/>
            <person name="Cannon C."/>
            <person name="Castanera R."/>
            <person name="Culley D."/>
            <person name="Daum C."/>
            <person name="Ezra D."/>
            <person name="Gonzalez J."/>
            <person name="Henrissat B."/>
            <person name="Kuo A."/>
            <person name="Liang C."/>
            <person name="Lipzen A."/>
            <person name="Lutzoni F."/>
            <person name="Magnuson J."/>
            <person name="Mondo S."/>
            <person name="Nolan M."/>
            <person name="Ohm R."/>
            <person name="Pangilinan J."/>
            <person name="Park H.-J."/>
            <person name="Ramirez L."/>
            <person name="Alfaro M."/>
            <person name="Sun H."/>
            <person name="Tritt A."/>
            <person name="Yoshinaga Y."/>
            <person name="Zwiers L.-H."/>
            <person name="Turgeon B."/>
            <person name="Goodwin S."/>
            <person name="Spatafora J."/>
            <person name="Crous P."/>
            <person name="Grigoriev I."/>
        </authorList>
    </citation>
    <scope>NUCLEOTIDE SEQUENCE</scope>
    <source>
        <strain evidence="11">CBS 101060</strain>
    </source>
</reference>
<dbReference type="SMART" id="SM01320">
    <property type="entry name" value="TRP_N"/>
    <property type="match status" value="1"/>
</dbReference>
<feature type="transmembrane region" description="Helical" evidence="8">
    <location>
        <begin position="398"/>
        <end position="418"/>
    </location>
</feature>
<evidence type="ECO:0000256" key="1">
    <source>
        <dbReference type="ARBA" id="ARBA00004141"/>
    </source>
</evidence>
<keyword evidence="6 8" id="KW-0472">Membrane</keyword>
<proteinExistence type="inferred from homology"/>
<comment type="caution">
    <text evidence="11">The sequence shown here is derived from an EMBL/GenBank/DDBJ whole genome shotgun (WGS) entry which is preliminary data.</text>
</comment>
<feature type="transmembrane region" description="Helical" evidence="8">
    <location>
        <begin position="346"/>
        <end position="377"/>
    </location>
</feature>
<evidence type="ECO:0000256" key="7">
    <source>
        <dbReference type="SAM" id="MobiDB-lite"/>
    </source>
</evidence>
<evidence type="ECO:0000256" key="9">
    <source>
        <dbReference type="SAM" id="SignalP"/>
    </source>
</evidence>
<dbReference type="Pfam" id="PF14558">
    <property type="entry name" value="TRP_N"/>
    <property type="match status" value="1"/>
</dbReference>
<dbReference type="EMBL" id="MU006107">
    <property type="protein sequence ID" value="KAF2835611.1"/>
    <property type="molecule type" value="Genomic_DNA"/>
</dbReference>
<dbReference type="Proteomes" id="UP000799429">
    <property type="component" value="Unassembled WGS sequence"/>
</dbReference>
<evidence type="ECO:0000313" key="12">
    <source>
        <dbReference type="Proteomes" id="UP000799429"/>
    </source>
</evidence>
<evidence type="ECO:0000256" key="8">
    <source>
        <dbReference type="SAM" id="Phobius"/>
    </source>
</evidence>
<feature type="compositionally biased region" description="Basic and acidic residues" evidence="7">
    <location>
        <begin position="704"/>
        <end position="722"/>
    </location>
</feature>
<feature type="domain" description="ML-like" evidence="10">
    <location>
        <begin position="28"/>
        <end position="170"/>
    </location>
</feature>
<gene>
    <name evidence="11" type="ORF">M501DRAFT_1019609</name>
</gene>
<feature type="compositionally biased region" description="Polar residues" evidence="7">
    <location>
        <begin position="675"/>
        <end position="685"/>
    </location>
</feature>
<name>A0A9P4S4T6_9PEZI</name>
<accession>A0A9P4S4T6</accession>
<dbReference type="AlphaFoldDB" id="A0A9P4S4T6"/>